<evidence type="ECO:0000313" key="2">
    <source>
        <dbReference type="Proteomes" id="UP001497516"/>
    </source>
</evidence>
<evidence type="ECO:0000313" key="1">
    <source>
        <dbReference type="EMBL" id="CAL1367659.1"/>
    </source>
</evidence>
<dbReference type="Proteomes" id="UP001497516">
    <property type="component" value="Chromosome 2"/>
</dbReference>
<proteinExistence type="predicted"/>
<accession>A0AAV2D559</accession>
<dbReference type="EMBL" id="OZ034815">
    <property type="protein sequence ID" value="CAL1367659.1"/>
    <property type="molecule type" value="Genomic_DNA"/>
</dbReference>
<sequence length="92" mass="10555">MDNIEIGNHVVPTEFINLPFFSLASLSRTEIDSKILELRCNCMMKSSNLSSSGLFCISKIMLDLEVVGLRRWNRSVLESRPNRRRSLRNGIQ</sequence>
<dbReference type="AlphaFoldDB" id="A0AAV2D559"/>
<reference evidence="1 2" key="1">
    <citation type="submission" date="2024-04" db="EMBL/GenBank/DDBJ databases">
        <authorList>
            <person name="Fracassetti M."/>
        </authorList>
    </citation>
    <scope>NUCLEOTIDE SEQUENCE [LARGE SCALE GENOMIC DNA]</scope>
</reference>
<gene>
    <name evidence="1" type="ORF">LTRI10_LOCUS11212</name>
</gene>
<organism evidence="1 2">
    <name type="scientific">Linum trigynum</name>
    <dbReference type="NCBI Taxonomy" id="586398"/>
    <lineage>
        <taxon>Eukaryota</taxon>
        <taxon>Viridiplantae</taxon>
        <taxon>Streptophyta</taxon>
        <taxon>Embryophyta</taxon>
        <taxon>Tracheophyta</taxon>
        <taxon>Spermatophyta</taxon>
        <taxon>Magnoliopsida</taxon>
        <taxon>eudicotyledons</taxon>
        <taxon>Gunneridae</taxon>
        <taxon>Pentapetalae</taxon>
        <taxon>rosids</taxon>
        <taxon>fabids</taxon>
        <taxon>Malpighiales</taxon>
        <taxon>Linaceae</taxon>
        <taxon>Linum</taxon>
    </lineage>
</organism>
<keyword evidence="2" id="KW-1185">Reference proteome</keyword>
<protein>
    <submittedName>
        <fullName evidence="1">Uncharacterized protein</fullName>
    </submittedName>
</protein>
<name>A0AAV2D559_9ROSI</name>